<keyword evidence="5" id="KW-0482">Metalloprotease</keyword>
<keyword evidence="4" id="KW-0862">Zinc</keyword>
<keyword evidence="3" id="KW-0378">Hydrolase</keyword>
<dbReference type="Gene3D" id="3.40.140.10">
    <property type="entry name" value="Cytidine Deaminase, domain 2"/>
    <property type="match status" value="1"/>
</dbReference>
<evidence type="ECO:0000256" key="1">
    <source>
        <dbReference type="ARBA" id="ARBA00022670"/>
    </source>
</evidence>
<dbReference type="GO" id="GO:0046872">
    <property type="term" value="F:metal ion binding"/>
    <property type="evidence" value="ECO:0007669"/>
    <property type="project" value="UniProtKB-KW"/>
</dbReference>
<name>A0A0A8X2R1_MESS1</name>
<dbReference type="Proteomes" id="UP000031014">
    <property type="component" value="Unassembled WGS sequence"/>
</dbReference>
<keyword evidence="8" id="KW-1185">Reference proteome</keyword>
<dbReference type="STRING" id="1321606.SAMD00020551_2424"/>
<keyword evidence="2" id="KW-0479">Metal-binding</keyword>
<gene>
    <name evidence="7" type="ORF">SAMD00020551_2424</name>
</gene>
<sequence>MKELLFNLPDGRTLFIREPAIQKMLGYQQSNENDCEAGGILIGRILIENNHFIIDEVSEPYPTDTRKRHRFIRSQKGHQEYFNALWEEYEGRCFYLGEWHTHPEKVPLPSTVDRRGWRENLSLLYETDSLFFIIVGTEKIKVWYGKCGTGEIACMEGGWENERKTSKKTI</sequence>
<dbReference type="GO" id="GO:0006508">
    <property type="term" value="P:proteolysis"/>
    <property type="evidence" value="ECO:0007669"/>
    <property type="project" value="UniProtKB-KW"/>
</dbReference>
<keyword evidence="1" id="KW-0645">Protease</keyword>
<dbReference type="InterPro" id="IPR028090">
    <property type="entry name" value="JAB_dom_prok"/>
</dbReference>
<protein>
    <recommendedName>
        <fullName evidence="6">JAB domain-containing protein</fullName>
    </recommendedName>
</protein>
<dbReference type="Pfam" id="PF14464">
    <property type="entry name" value="Prok-JAB"/>
    <property type="match status" value="1"/>
</dbReference>
<proteinExistence type="predicted"/>
<evidence type="ECO:0000313" key="8">
    <source>
        <dbReference type="Proteomes" id="UP000031014"/>
    </source>
</evidence>
<evidence type="ECO:0000259" key="6">
    <source>
        <dbReference type="Pfam" id="PF14464"/>
    </source>
</evidence>
<accession>A0A0A8X2R1</accession>
<feature type="domain" description="JAB" evidence="6">
    <location>
        <begin position="27"/>
        <end position="137"/>
    </location>
</feature>
<comment type="caution">
    <text evidence="7">The sequence shown here is derived from an EMBL/GenBank/DDBJ whole genome shotgun (WGS) entry which is preliminary data.</text>
</comment>
<organism evidence="7 8">
    <name type="scientific">Mesobacillus selenatarsenatis (strain DSM 18680 / JCM 14380 / FERM P-15431 / SF-1)</name>
    <dbReference type="NCBI Taxonomy" id="1321606"/>
    <lineage>
        <taxon>Bacteria</taxon>
        <taxon>Bacillati</taxon>
        <taxon>Bacillota</taxon>
        <taxon>Bacilli</taxon>
        <taxon>Bacillales</taxon>
        <taxon>Bacillaceae</taxon>
        <taxon>Mesobacillus</taxon>
    </lineage>
</organism>
<dbReference type="RefSeq" id="WP_052442167.1">
    <property type="nucleotide sequence ID" value="NZ_BASE01000054.1"/>
</dbReference>
<dbReference type="SUPFAM" id="SSF102712">
    <property type="entry name" value="JAB1/MPN domain"/>
    <property type="match status" value="1"/>
</dbReference>
<evidence type="ECO:0000313" key="7">
    <source>
        <dbReference type="EMBL" id="GAM14275.1"/>
    </source>
</evidence>
<evidence type="ECO:0000256" key="3">
    <source>
        <dbReference type="ARBA" id="ARBA00022801"/>
    </source>
</evidence>
<dbReference type="GO" id="GO:0008237">
    <property type="term" value="F:metallopeptidase activity"/>
    <property type="evidence" value="ECO:0007669"/>
    <property type="project" value="UniProtKB-KW"/>
</dbReference>
<dbReference type="AlphaFoldDB" id="A0A0A8X2R1"/>
<reference evidence="7 8" key="1">
    <citation type="submission" date="2013-06" db="EMBL/GenBank/DDBJ databases">
        <title>Whole genome shotgun sequence of Bacillus selenatarsenatis SF-1.</title>
        <authorList>
            <person name="Kuroda M."/>
            <person name="Sei K."/>
            <person name="Yamashita M."/>
            <person name="Ike M."/>
        </authorList>
    </citation>
    <scope>NUCLEOTIDE SEQUENCE [LARGE SCALE GENOMIC DNA]</scope>
    <source>
        <strain evidence="7 8">SF-1</strain>
    </source>
</reference>
<dbReference type="OrthoDB" id="517279at2"/>
<evidence type="ECO:0000256" key="4">
    <source>
        <dbReference type="ARBA" id="ARBA00022833"/>
    </source>
</evidence>
<evidence type="ECO:0000256" key="5">
    <source>
        <dbReference type="ARBA" id="ARBA00023049"/>
    </source>
</evidence>
<dbReference type="EMBL" id="BASE01000054">
    <property type="protein sequence ID" value="GAM14275.1"/>
    <property type="molecule type" value="Genomic_DNA"/>
</dbReference>
<evidence type="ECO:0000256" key="2">
    <source>
        <dbReference type="ARBA" id="ARBA00022723"/>
    </source>
</evidence>